<keyword evidence="4" id="KW-1185">Reference proteome</keyword>
<dbReference type="EMBL" id="BAAAPM010000011">
    <property type="protein sequence ID" value="GAA1742011.1"/>
    <property type="molecule type" value="Genomic_DNA"/>
</dbReference>
<dbReference type="InterPro" id="IPR020287">
    <property type="entry name" value="Tail_sheath_C"/>
</dbReference>
<name>A0ABP4W181_9MICO</name>
<gene>
    <name evidence="3" type="ORF">GCM10009809_41890</name>
</gene>
<sequence>MTETVLPGVYIEVRPEALIVPGAVTVGNVGVVGTASKGPVGTPQLLGSFADALARFGPYDRYDPEAPGDELTLVRALELAYRFGASTVHAVRVADAGNAAAAHTLESPTGDCVELRALSPGTWGNELTVAVGTADANAVVRDEEVGGTPPQLAHAPVIPSAVNRIVVRPGAGGPDRVLPIVYDPAAPGDVGPTQIGVTTADGSLTLGTALGAGDTLRAAYTVDSSEARKVTVKLGVSAEEAYTVVSGDDLVADLAATPSALVTGVAGTSSAELPDAVGATPLTGGADGAAGADYATGLGALLGVDAHLVVAAGQGPGFGDELATHVEVASNNENKRDRIAVVGTDPATTPEGFVQAASNHPLNSDRVVLVGPGIRAADRSQSPPLTVTLPGAYAAAAVAGMLSANPPHVSLTNKVLAVDGLEHVLSSAQLKQLVLSRVLALESRQGVRVVRGITTSTNTAWTQITTRRIVDFTKLGVRSAATPYIGLLNNERVRGALRASINGFLNEMVLGELLTSYELNVSATRDDEIRGIARVDMTIRPTFSIDFIKVTIFLE</sequence>
<evidence type="ECO:0000256" key="1">
    <source>
        <dbReference type="ARBA" id="ARBA00008005"/>
    </source>
</evidence>
<dbReference type="PANTHER" id="PTHR35861">
    <property type="match status" value="1"/>
</dbReference>
<reference evidence="4" key="1">
    <citation type="journal article" date="2019" name="Int. J. Syst. Evol. Microbiol.">
        <title>The Global Catalogue of Microorganisms (GCM) 10K type strain sequencing project: providing services to taxonomists for standard genome sequencing and annotation.</title>
        <authorList>
            <consortium name="The Broad Institute Genomics Platform"/>
            <consortium name="The Broad Institute Genome Sequencing Center for Infectious Disease"/>
            <person name="Wu L."/>
            <person name="Ma J."/>
        </authorList>
    </citation>
    <scope>NUCLEOTIDE SEQUENCE [LARGE SCALE GENOMIC DNA]</scope>
    <source>
        <strain evidence="4">JCM 15589</strain>
    </source>
</reference>
<proteinExistence type="inferred from homology"/>
<evidence type="ECO:0000259" key="2">
    <source>
        <dbReference type="Pfam" id="PF17482"/>
    </source>
</evidence>
<dbReference type="Pfam" id="PF17482">
    <property type="entry name" value="Phage_sheath_1C"/>
    <property type="match status" value="1"/>
</dbReference>
<dbReference type="PANTHER" id="PTHR35861:SF1">
    <property type="entry name" value="PHAGE TAIL SHEATH PROTEIN"/>
    <property type="match status" value="1"/>
</dbReference>
<comment type="caution">
    <text evidence="3">The sequence shown here is derived from an EMBL/GenBank/DDBJ whole genome shotgun (WGS) entry which is preliminary data.</text>
</comment>
<dbReference type="InterPro" id="IPR052042">
    <property type="entry name" value="Tail_sheath_structural"/>
</dbReference>
<evidence type="ECO:0000313" key="4">
    <source>
        <dbReference type="Proteomes" id="UP001501138"/>
    </source>
</evidence>
<accession>A0ABP4W181</accession>
<comment type="similarity">
    <text evidence="1">Belongs to the myoviridae tail sheath protein family.</text>
</comment>
<feature type="domain" description="Tail sheath protein C-terminal" evidence="2">
    <location>
        <begin position="457"/>
        <end position="553"/>
    </location>
</feature>
<protein>
    <recommendedName>
        <fullName evidence="2">Tail sheath protein C-terminal domain-containing protein</fullName>
    </recommendedName>
</protein>
<organism evidence="3 4">
    <name type="scientific">Isoptericola hypogeus</name>
    <dbReference type="NCBI Taxonomy" id="300179"/>
    <lineage>
        <taxon>Bacteria</taxon>
        <taxon>Bacillati</taxon>
        <taxon>Actinomycetota</taxon>
        <taxon>Actinomycetes</taxon>
        <taxon>Micrococcales</taxon>
        <taxon>Promicromonosporaceae</taxon>
        <taxon>Isoptericola</taxon>
    </lineage>
</organism>
<dbReference type="RefSeq" id="WP_344250932.1">
    <property type="nucleotide sequence ID" value="NZ_BAAAPM010000011.1"/>
</dbReference>
<evidence type="ECO:0000313" key="3">
    <source>
        <dbReference type="EMBL" id="GAA1742011.1"/>
    </source>
</evidence>
<dbReference type="Proteomes" id="UP001501138">
    <property type="component" value="Unassembled WGS sequence"/>
</dbReference>